<reference evidence="2" key="2">
    <citation type="submission" date="2020-05" db="UniProtKB">
        <authorList>
            <consortium name="EnsemblMetazoa"/>
        </authorList>
    </citation>
    <scope>IDENTIFICATION</scope>
    <source>
        <strain evidence="2">wikel</strain>
    </source>
</reference>
<dbReference type="InParanoid" id="B7PNX7"/>
<reference evidence="1 3" key="1">
    <citation type="submission" date="2008-03" db="EMBL/GenBank/DDBJ databases">
        <title>Annotation of Ixodes scapularis.</title>
        <authorList>
            <consortium name="Ixodes scapularis Genome Project Consortium"/>
            <person name="Caler E."/>
            <person name="Hannick L.I."/>
            <person name="Bidwell S."/>
            <person name="Joardar V."/>
            <person name="Thiagarajan M."/>
            <person name="Amedeo P."/>
            <person name="Galinsky K.J."/>
            <person name="Schobel S."/>
            <person name="Inman J."/>
            <person name="Hostetler J."/>
            <person name="Miller J."/>
            <person name="Hammond M."/>
            <person name="Megy K."/>
            <person name="Lawson D."/>
            <person name="Kodira C."/>
            <person name="Sutton G."/>
            <person name="Meyer J."/>
            <person name="Hill C.A."/>
            <person name="Birren B."/>
            <person name="Nene V."/>
            <person name="Collins F."/>
            <person name="Alarcon-Chaidez F."/>
            <person name="Wikel S."/>
            <person name="Strausberg R."/>
        </authorList>
    </citation>
    <scope>NUCLEOTIDE SEQUENCE [LARGE SCALE GENOMIC DNA]</scope>
    <source>
        <strain evidence="3">Wikel</strain>
        <strain evidence="1">Wikel colony</strain>
    </source>
</reference>
<evidence type="ECO:0000313" key="3">
    <source>
        <dbReference type="Proteomes" id="UP000001555"/>
    </source>
</evidence>
<name>B7PNX7_IXOSC</name>
<dbReference type="VEuPathDB" id="VectorBase:ISCW005988"/>
<keyword evidence="3" id="KW-1185">Reference proteome</keyword>
<dbReference type="AlphaFoldDB" id="B7PNX7"/>
<dbReference type="HOGENOM" id="CLU_2186820_0_0_1"/>
<evidence type="ECO:0000313" key="1">
    <source>
        <dbReference type="EMBL" id="EEC08299.1"/>
    </source>
</evidence>
<gene>
    <name evidence="1" type="ORF">IscW_ISCW005988</name>
</gene>
<proteinExistence type="predicted"/>
<dbReference type="Proteomes" id="UP000001555">
    <property type="component" value="Unassembled WGS sequence"/>
</dbReference>
<evidence type="ECO:0000313" key="2">
    <source>
        <dbReference type="EnsemblMetazoa" id="ISCW005988-PA"/>
    </source>
</evidence>
<protein>
    <submittedName>
        <fullName evidence="1 2">Uncharacterized protein</fullName>
    </submittedName>
</protein>
<dbReference type="EMBL" id="DS754946">
    <property type="protein sequence ID" value="EEC08299.1"/>
    <property type="molecule type" value="Genomic_DNA"/>
</dbReference>
<dbReference type="VEuPathDB" id="VectorBase:ISCI005988"/>
<dbReference type="PaxDb" id="6945-B7PNX7"/>
<dbReference type="EMBL" id="ABJB010426693">
    <property type="status" value="NOT_ANNOTATED_CDS"/>
    <property type="molecule type" value="Genomic_DNA"/>
</dbReference>
<dbReference type="EnsemblMetazoa" id="ISCW005988-RA">
    <property type="protein sequence ID" value="ISCW005988-PA"/>
    <property type="gene ID" value="ISCW005988"/>
</dbReference>
<sequence>MEHSSFLEFWKDVRATWSAIEVILVCSLVRGGQSVVFVLQLCGGVVGPPFGRVCHHRSRHRYDGFVVKVTRRRLCCERPVWNDISNGRGEVLFVGTRKRPYICWKTKIR</sequence>
<organism>
    <name type="scientific">Ixodes scapularis</name>
    <name type="common">Black-legged tick</name>
    <name type="synonym">Deer tick</name>
    <dbReference type="NCBI Taxonomy" id="6945"/>
    <lineage>
        <taxon>Eukaryota</taxon>
        <taxon>Metazoa</taxon>
        <taxon>Ecdysozoa</taxon>
        <taxon>Arthropoda</taxon>
        <taxon>Chelicerata</taxon>
        <taxon>Arachnida</taxon>
        <taxon>Acari</taxon>
        <taxon>Parasitiformes</taxon>
        <taxon>Ixodida</taxon>
        <taxon>Ixodoidea</taxon>
        <taxon>Ixodidae</taxon>
        <taxon>Ixodinae</taxon>
        <taxon>Ixodes</taxon>
    </lineage>
</organism>
<accession>B7PNX7</accession>